<sequence length="357" mass="38480">MSGSIDRTIQPSLLMDLPLPVQAVSNAAEPDTFHLDGLVTSRYGPEEVLPSYTEAISHHFSTPSNGDPRVDLDIGDMWPVGGTEGISGFSTWGSSLLGDYPTSARSTDEPTLAAMVPNYSYVLDPGTLGLHTTPATEHLFDYECLSGGFFGTEPNDEAAFSAMAKIPRTFSHYGTEIGASLDPMYSGEPQPLNHQTFVPLGNLGEVDTGLMPNRDGVTVPREMSSWEVDLRTEISRTRPTKVSSGLSAAGEVASARPWANLGPTGDAVARVPARRLGTQRRREASNRAPPPGLAVLDLGIMPPLSPASRSKKRKRSVEGDDLKPPPARRIRSRAPCIRCKLMKEKVSLLFPAWSTLT</sequence>
<evidence type="ECO:0000256" key="1">
    <source>
        <dbReference type="SAM" id="MobiDB-lite"/>
    </source>
</evidence>
<feature type="region of interest" description="Disordered" evidence="1">
    <location>
        <begin position="276"/>
        <end position="329"/>
    </location>
</feature>
<name>A0A9P8RPT4_9PEZI</name>
<evidence type="ECO:0000313" key="3">
    <source>
        <dbReference type="Proteomes" id="UP000750711"/>
    </source>
</evidence>
<dbReference type="EMBL" id="JAGHQM010000590">
    <property type="protein sequence ID" value="KAH0559466.1"/>
    <property type="molecule type" value="Genomic_DNA"/>
</dbReference>
<evidence type="ECO:0000313" key="2">
    <source>
        <dbReference type="EMBL" id="KAH0559466.1"/>
    </source>
</evidence>
<dbReference type="AlphaFoldDB" id="A0A9P8RPT4"/>
<accession>A0A9P8RPT4</accession>
<dbReference type="Proteomes" id="UP000750711">
    <property type="component" value="Unassembled WGS sequence"/>
</dbReference>
<keyword evidence="3" id="KW-1185">Reference proteome</keyword>
<protein>
    <submittedName>
        <fullName evidence="2">Uncharacterized protein</fullName>
    </submittedName>
</protein>
<reference evidence="2" key="1">
    <citation type="submission" date="2021-03" db="EMBL/GenBank/DDBJ databases">
        <title>Comparative genomics and phylogenomic investigation of the class Geoglossomycetes provide insights into ecological specialization and systematics.</title>
        <authorList>
            <person name="Melie T."/>
            <person name="Pirro S."/>
            <person name="Miller A.N."/>
            <person name="Quandt A."/>
        </authorList>
    </citation>
    <scope>NUCLEOTIDE SEQUENCE</scope>
    <source>
        <strain evidence="2">CAQ_001_2017</strain>
    </source>
</reference>
<gene>
    <name evidence="2" type="ORF">GP486_004020</name>
</gene>
<comment type="caution">
    <text evidence="2">The sequence shown here is derived from an EMBL/GenBank/DDBJ whole genome shotgun (WGS) entry which is preliminary data.</text>
</comment>
<organism evidence="2 3">
    <name type="scientific">Trichoglossum hirsutum</name>
    <dbReference type="NCBI Taxonomy" id="265104"/>
    <lineage>
        <taxon>Eukaryota</taxon>
        <taxon>Fungi</taxon>
        <taxon>Dikarya</taxon>
        <taxon>Ascomycota</taxon>
        <taxon>Pezizomycotina</taxon>
        <taxon>Geoglossomycetes</taxon>
        <taxon>Geoglossales</taxon>
        <taxon>Geoglossaceae</taxon>
        <taxon>Trichoglossum</taxon>
    </lineage>
</organism>
<proteinExistence type="predicted"/>